<comment type="caution">
    <text evidence="1">The sequence shown here is derived from an EMBL/GenBank/DDBJ whole genome shotgun (WGS) entry which is preliminary data.</text>
</comment>
<evidence type="ECO:0000313" key="2">
    <source>
        <dbReference type="Proteomes" id="UP000005561"/>
    </source>
</evidence>
<proteinExistence type="predicted"/>
<protein>
    <submittedName>
        <fullName evidence="1">Uncharacterized protein</fullName>
    </submittedName>
</protein>
<gene>
    <name evidence="1" type="ORF">BRYFOR_08040</name>
</gene>
<name>C6LHC8_9FIRM</name>
<accession>C6LHC8</accession>
<dbReference type="AlphaFoldDB" id="C6LHC8"/>
<reference evidence="1" key="1">
    <citation type="submission" date="2009-07" db="EMBL/GenBank/DDBJ databases">
        <authorList>
            <person name="Weinstock G."/>
            <person name="Sodergren E."/>
            <person name="Clifton S."/>
            <person name="Fulton L."/>
            <person name="Fulton B."/>
            <person name="Courtney L."/>
            <person name="Fronick C."/>
            <person name="Harrison M."/>
            <person name="Strong C."/>
            <person name="Farmer C."/>
            <person name="Delahaunty K."/>
            <person name="Markovic C."/>
            <person name="Hall O."/>
            <person name="Minx P."/>
            <person name="Tomlinson C."/>
            <person name="Mitreva M."/>
            <person name="Nelson J."/>
            <person name="Hou S."/>
            <person name="Wollam A."/>
            <person name="Pepin K.H."/>
            <person name="Johnson M."/>
            <person name="Bhonagiri V."/>
            <person name="Nash W.E."/>
            <person name="Warren W."/>
            <person name="Chinwalla A."/>
            <person name="Mardis E.R."/>
            <person name="Wilson R.K."/>
        </authorList>
    </citation>
    <scope>NUCLEOTIDE SEQUENCE [LARGE SCALE GENOMIC DNA]</scope>
    <source>
        <strain evidence="1">DSM 14469</strain>
    </source>
</reference>
<dbReference type="EMBL" id="ACCL02000014">
    <property type="protein sequence ID" value="EET59916.1"/>
    <property type="molecule type" value="Genomic_DNA"/>
</dbReference>
<keyword evidence="2" id="KW-1185">Reference proteome</keyword>
<organism evidence="1 2">
    <name type="scientific">Marvinbryantia formatexigens DSM 14469</name>
    <dbReference type="NCBI Taxonomy" id="478749"/>
    <lineage>
        <taxon>Bacteria</taxon>
        <taxon>Bacillati</taxon>
        <taxon>Bacillota</taxon>
        <taxon>Clostridia</taxon>
        <taxon>Lachnospirales</taxon>
        <taxon>Lachnospiraceae</taxon>
        <taxon>Marvinbryantia</taxon>
    </lineage>
</organism>
<evidence type="ECO:0000313" key="1">
    <source>
        <dbReference type="EMBL" id="EET59916.1"/>
    </source>
</evidence>
<sequence>MISPSSVFSHLQAAHKYASFLPPSESCSQTIRIFCYPTAAHKYSRFPAPSQSFPQTFRDIHASSYFTPKKYTRG</sequence>
<dbReference type="Proteomes" id="UP000005561">
    <property type="component" value="Unassembled WGS sequence"/>
</dbReference>